<evidence type="ECO:0000256" key="1">
    <source>
        <dbReference type="SAM" id="MobiDB-lite"/>
    </source>
</evidence>
<feature type="compositionally biased region" description="Basic and acidic residues" evidence="1">
    <location>
        <begin position="7"/>
        <end position="24"/>
    </location>
</feature>
<dbReference type="KEGG" id="ssl:SS1G_04658"/>
<dbReference type="RefSeq" id="XP_001594850.1">
    <property type="nucleotide sequence ID" value="XM_001594800.1"/>
</dbReference>
<feature type="region of interest" description="Disordered" evidence="1">
    <location>
        <begin position="1"/>
        <end position="24"/>
    </location>
</feature>
<dbReference type="GeneID" id="5490664"/>
<dbReference type="HOGENOM" id="CLU_2428388_0_0_1"/>
<accession>A7EH66</accession>
<keyword evidence="3" id="KW-1185">Reference proteome</keyword>
<evidence type="ECO:0000313" key="2">
    <source>
        <dbReference type="EMBL" id="EDO02182.1"/>
    </source>
</evidence>
<gene>
    <name evidence="2" type="ORF">SS1G_04658</name>
</gene>
<dbReference type="EMBL" id="CH476625">
    <property type="protein sequence ID" value="EDO02182.1"/>
    <property type="molecule type" value="Genomic_DNA"/>
</dbReference>
<dbReference type="InParanoid" id="A7EH66"/>
<proteinExistence type="predicted"/>
<protein>
    <submittedName>
        <fullName evidence="2">Uncharacterized protein</fullName>
    </submittedName>
</protein>
<reference evidence="3" key="1">
    <citation type="journal article" date="2011" name="PLoS Genet.">
        <title>Genomic analysis of the necrotrophic fungal pathogens Sclerotinia sclerotiorum and Botrytis cinerea.</title>
        <authorList>
            <person name="Amselem J."/>
            <person name="Cuomo C.A."/>
            <person name="van Kan J.A."/>
            <person name="Viaud M."/>
            <person name="Benito E.P."/>
            <person name="Couloux A."/>
            <person name="Coutinho P.M."/>
            <person name="de Vries R.P."/>
            <person name="Dyer P.S."/>
            <person name="Fillinger S."/>
            <person name="Fournier E."/>
            <person name="Gout L."/>
            <person name="Hahn M."/>
            <person name="Kohn L."/>
            <person name="Lapalu N."/>
            <person name="Plummer K.M."/>
            <person name="Pradier J.M."/>
            <person name="Quevillon E."/>
            <person name="Sharon A."/>
            <person name="Simon A."/>
            <person name="ten Have A."/>
            <person name="Tudzynski B."/>
            <person name="Tudzynski P."/>
            <person name="Wincker P."/>
            <person name="Andrew M."/>
            <person name="Anthouard V."/>
            <person name="Beever R.E."/>
            <person name="Beffa R."/>
            <person name="Benoit I."/>
            <person name="Bouzid O."/>
            <person name="Brault B."/>
            <person name="Chen Z."/>
            <person name="Choquer M."/>
            <person name="Collemare J."/>
            <person name="Cotton P."/>
            <person name="Danchin E.G."/>
            <person name="Da Silva C."/>
            <person name="Gautier A."/>
            <person name="Giraud C."/>
            <person name="Giraud T."/>
            <person name="Gonzalez C."/>
            <person name="Grossetete S."/>
            <person name="Guldener U."/>
            <person name="Henrissat B."/>
            <person name="Howlett B.J."/>
            <person name="Kodira C."/>
            <person name="Kretschmer M."/>
            <person name="Lappartient A."/>
            <person name="Leroch M."/>
            <person name="Levis C."/>
            <person name="Mauceli E."/>
            <person name="Neuveglise C."/>
            <person name="Oeser B."/>
            <person name="Pearson M."/>
            <person name="Poulain J."/>
            <person name="Poussereau N."/>
            <person name="Quesneville H."/>
            <person name="Rascle C."/>
            <person name="Schumacher J."/>
            <person name="Segurens B."/>
            <person name="Sexton A."/>
            <person name="Silva E."/>
            <person name="Sirven C."/>
            <person name="Soanes D.M."/>
            <person name="Talbot N.J."/>
            <person name="Templeton M."/>
            <person name="Yandava C."/>
            <person name="Yarden O."/>
            <person name="Zeng Q."/>
            <person name="Rollins J.A."/>
            <person name="Lebrun M.H."/>
            <person name="Dickman M."/>
        </authorList>
    </citation>
    <scope>NUCLEOTIDE SEQUENCE [LARGE SCALE GENOMIC DNA]</scope>
    <source>
        <strain evidence="3">ATCC 18683 / 1980 / Ss-1</strain>
    </source>
</reference>
<dbReference type="AlphaFoldDB" id="A7EH66"/>
<dbReference type="Proteomes" id="UP000001312">
    <property type="component" value="Unassembled WGS sequence"/>
</dbReference>
<name>A7EH66_SCLS1</name>
<evidence type="ECO:0000313" key="3">
    <source>
        <dbReference type="Proteomes" id="UP000001312"/>
    </source>
</evidence>
<sequence length="91" mass="10752">MIPCKSTTKEERKKGRKNSERCDFKPGHPSRTTCGFGFVWIFHLTYAMTGLDWARKFRIYERTNGMDWLLRRKIDLLDNGLMEIKKPIVGK</sequence>
<organism evidence="2 3">
    <name type="scientific">Sclerotinia sclerotiorum (strain ATCC 18683 / 1980 / Ss-1)</name>
    <name type="common">White mold</name>
    <name type="synonym">Whetzelinia sclerotiorum</name>
    <dbReference type="NCBI Taxonomy" id="665079"/>
    <lineage>
        <taxon>Eukaryota</taxon>
        <taxon>Fungi</taxon>
        <taxon>Dikarya</taxon>
        <taxon>Ascomycota</taxon>
        <taxon>Pezizomycotina</taxon>
        <taxon>Leotiomycetes</taxon>
        <taxon>Helotiales</taxon>
        <taxon>Sclerotiniaceae</taxon>
        <taxon>Sclerotinia</taxon>
    </lineage>
</organism>